<feature type="transmembrane region" description="Helical" evidence="2">
    <location>
        <begin position="96"/>
        <end position="113"/>
    </location>
</feature>
<feature type="transmembrane region" description="Helical" evidence="2">
    <location>
        <begin position="157"/>
        <end position="175"/>
    </location>
</feature>
<feature type="transmembrane region" description="Helical" evidence="2">
    <location>
        <begin position="307"/>
        <end position="326"/>
    </location>
</feature>
<evidence type="ECO:0008006" key="5">
    <source>
        <dbReference type="Google" id="ProtNLM"/>
    </source>
</evidence>
<reference evidence="3 4" key="1">
    <citation type="submission" date="2019-11" db="EMBL/GenBank/DDBJ databases">
        <title>Agromyces kandeliae sp. nov., isolated from mangrove soil.</title>
        <authorList>
            <person name="Wang R."/>
        </authorList>
    </citation>
    <scope>NUCLEOTIDE SEQUENCE [LARGE SCALE GENOMIC DNA]</scope>
    <source>
        <strain evidence="3 4">Q22</strain>
    </source>
</reference>
<evidence type="ECO:0000313" key="4">
    <source>
        <dbReference type="Proteomes" id="UP000476511"/>
    </source>
</evidence>
<feature type="transmembrane region" description="Helical" evidence="2">
    <location>
        <begin position="195"/>
        <end position="216"/>
    </location>
</feature>
<keyword evidence="2" id="KW-0472">Membrane</keyword>
<evidence type="ECO:0000256" key="2">
    <source>
        <dbReference type="SAM" id="Phobius"/>
    </source>
</evidence>
<evidence type="ECO:0000256" key="1">
    <source>
        <dbReference type="SAM" id="MobiDB-lite"/>
    </source>
</evidence>
<accession>A0A6L5R583</accession>
<feature type="transmembrane region" description="Helical" evidence="2">
    <location>
        <begin position="228"/>
        <end position="247"/>
    </location>
</feature>
<dbReference type="EMBL" id="WKJD01000019">
    <property type="protein sequence ID" value="MRX45040.1"/>
    <property type="molecule type" value="Genomic_DNA"/>
</dbReference>
<proteinExistence type="predicted"/>
<feature type="transmembrane region" description="Helical" evidence="2">
    <location>
        <begin position="16"/>
        <end position="37"/>
    </location>
</feature>
<name>A0A6L5R583_9MICO</name>
<dbReference type="RefSeq" id="WP_154347578.1">
    <property type="nucleotide sequence ID" value="NZ_WKJD01000019.1"/>
</dbReference>
<gene>
    <name evidence="3" type="ORF">GJR97_15070</name>
</gene>
<feature type="transmembrane region" description="Helical" evidence="2">
    <location>
        <begin position="332"/>
        <end position="353"/>
    </location>
</feature>
<evidence type="ECO:0000313" key="3">
    <source>
        <dbReference type="EMBL" id="MRX45040.1"/>
    </source>
</evidence>
<feature type="transmembrane region" description="Helical" evidence="2">
    <location>
        <begin position="57"/>
        <end position="75"/>
    </location>
</feature>
<organism evidence="3 4">
    <name type="scientific">Agromyces kandeliae</name>
    <dbReference type="NCBI Taxonomy" id="2666141"/>
    <lineage>
        <taxon>Bacteria</taxon>
        <taxon>Bacillati</taxon>
        <taxon>Actinomycetota</taxon>
        <taxon>Actinomycetes</taxon>
        <taxon>Micrococcales</taxon>
        <taxon>Microbacteriaceae</taxon>
        <taxon>Agromyces</taxon>
    </lineage>
</organism>
<keyword evidence="2" id="KW-0812">Transmembrane</keyword>
<feature type="transmembrane region" description="Helical" evidence="2">
    <location>
        <begin position="272"/>
        <end position="295"/>
    </location>
</feature>
<keyword evidence="2" id="KW-1133">Transmembrane helix</keyword>
<protein>
    <recommendedName>
        <fullName evidence="5">Acyltransferase</fullName>
    </recommendedName>
</protein>
<comment type="caution">
    <text evidence="3">The sequence shown here is derived from an EMBL/GenBank/DDBJ whole genome shotgun (WGS) entry which is preliminary data.</text>
</comment>
<dbReference type="Proteomes" id="UP000476511">
    <property type="component" value="Unassembled WGS sequence"/>
</dbReference>
<keyword evidence="4" id="KW-1185">Reference proteome</keyword>
<feature type="region of interest" description="Disordered" evidence="1">
    <location>
        <begin position="359"/>
        <end position="386"/>
    </location>
</feature>
<sequence>MTPTERSSTRIAPLDWVRALAIILALVSHVMIITGGWSMLEDAAPDGYLAARAFTRTATPTFVLLAGAAVELAYARTWRTDRRRGVRRLLAQSLKCLLGLAIIGIAAVISGMLSPSDLMWSLIGVRAVPNAEIFTFYVVFFVIAVPLVAFRIRFGLPATLLLVAAWWPAAALIPAPREGSPRLAIARIFGIGDMYGPSAFHALLLAVVGMVLAAALRDRSGRSFLRRWWLFACCVAVAAGVVVTLVVQDGPGEVVRSYVTATAYRFTNHPGYFAIGLLAAGGVLLAAYAVWSLVFHRAAIEPGPFGGDSLIAFTLGNAAINLLGGALRAPSLSVAIASSVLLVLATWCLVRAFRALRPKSGTRSGDRSALGAPTAPQRSGLADLGA</sequence>
<feature type="transmembrane region" description="Helical" evidence="2">
    <location>
        <begin position="133"/>
        <end position="150"/>
    </location>
</feature>
<dbReference type="AlphaFoldDB" id="A0A6L5R583"/>